<dbReference type="Proteomes" id="UP001325680">
    <property type="component" value="Chromosome"/>
</dbReference>
<dbReference type="CDD" id="cd13959">
    <property type="entry name" value="PT_UbiA_COQ2"/>
    <property type="match status" value="1"/>
</dbReference>
<sequence length="304" mass="34175">MSTAKKYLSLIKFSHTIFAMPFAIIGFFLGVMWLQGPGEQASVGLFFKEKWYLFLLVILCMIFARSAAMAFNRYLDRSFDARNPRTAVREIPAGILKADRVLWFTIINSLLFVVCTYFINSICFYLSPIALAVVLGYSYTKRFTPLCHLVLGLGLSLAPIGAYLAVTGRFDLLPILFSFAVIFWVSGFDIIYALQDEEFDKNNDLYSIPSVLGKKKALRVSELLHVLSATCVIIAGFIGQFGWLYWGGIAVFAGMLFYQHSIVKPNDLRRVNLAFMTANGIASVVFAVFVVVDLFVHHYQTINP</sequence>
<feature type="transmembrane region" description="Helical" evidence="9">
    <location>
        <begin position="273"/>
        <end position="296"/>
    </location>
</feature>
<dbReference type="PANTHER" id="PTHR11048">
    <property type="entry name" value="PRENYLTRANSFERASES"/>
    <property type="match status" value="1"/>
</dbReference>
<keyword evidence="11" id="KW-1185">Reference proteome</keyword>
<evidence type="ECO:0000256" key="9">
    <source>
        <dbReference type="SAM" id="Phobius"/>
    </source>
</evidence>
<comment type="subcellular location">
    <subcellularLocation>
        <location evidence="2">Membrane</location>
        <topology evidence="2">Multi-pass membrane protein</topology>
    </subcellularLocation>
</comment>
<dbReference type="EMBL" id="CP139960">
    <property type="protein sequence ID" value="WQD39328.1"/>
    <property type="molecule type" value="Genomic_DNA"/>
</dbReference>
<dbReference type="PANTHER" id="PTHR11048:SF28">
    <property type="entry name" value="4-HYDROXYBENZOATE POLYPRENYLTRANSFERASE, MITOCHONDRIAL"/>
    <property type="match status" value="1"/>
</dbReference>
<dbReference type="Pfam" id="PF01040">
    <property type="entry name" value="UbiA"/>
    <property type="match status" value="1"/>
</dbReference>
<dbReference type="RefSeq" id="WP_114793319.1">
    <property type="nucleotide sequence ID" value="NZ_CP139960.1"/>
</dbReference>
<evidence type="ECO:0000313" key="10">
    <source>
        <dbReference type="EMBL" id="WQD39328.1"/>
    </source>
</evidence>
<feature type="transmembrane region" description="Helical" evidence="9">
    <location>
        <begin position="172"/>
        <end position="194"/>
    </location>
</feature>
<dbReference type="InterPro" id="IPR006371">
    <property type="entry name" value="Polyprenyltransferase_UbiA-li"/>
</dbReference>
<evidence type="ECO:0000313" key="11">
    <source>
        <dbReference type="Proteomes" id="UP001325680"/>
    </source>
</evidence>
<dbReference type="InterPro" id="IPR000537">
    <property type="entry name" value="UbiA_prenyltransferase"/>
</dbReference>
<dbReference type="NCBIfam" id="TIGR01475">
    <property type="entry name" value="ubiA_other"/>
    <property type="match status" value="1"/>
</dbReference>
<evidence type="ECO:0000256" key="5">
    <source>
        <dbReference type="ARBA" id="ARBA00022679"/>
    </source>
</evidence>
<keyword evidence="5" id="KW-0808">Transferase</keyword>
<keyword evidence="4" id="KW-1003">Cell membrane</keyword>
<evidence type="ECO:0000256" key="4">
    <source>
        <dbReference type="ARBA" id="ARBA00022475"/>
    </source>
</evidence>
<feature type="transmembrane region" description="Helical" evidence="9">
    <location>
        <begin position="51"/>
        <end position="75"/>
    </location>
</feature>
<dbReference type="InterPro" id="IPR044878">
    <property type="entry name" value="UbiA_sf"/>
</dbReference>
<evidence type="ECO:0000256" key="8">
    <source>
        <dbReference type="ARBA" id="ARBA00023136"/>
    </source>
</evidence>
<dbReference type="InterPro" id="IPR039653">
    <property type="entry name" value="Prenyltransferase"/>
</dbReference>
<evidence type="ECO:0000256" key="7">
    <source>
        <dbReference type="ARBA" id="ARBA00022989"/>
    </source>
</evidence>
<proteinExistence type="inferred from homology"/>
<reference evidence="10 11" key="1">
    <citation type="submission" date="2023-12" db="EMBL/GenBank/DDBJ databases">
        <title>Genome sequencing and assembly of bacterial species from a model synthetic community.</title>
        <authorList>
            <person name="Hogle S.L."/>
        </authorList>
    </citation>
    <scope>NUCLEOTIDE SEQUENCE [LARGE SCALE GENOMIC DNA]</scope>
    <source>
        <strain evidence="10 11">HAMBI_3031</strain>
    </source>
</reference>
<keyword evidence="8 9" id="KW-0472">Membrane</keyword>
<accession>A0ABZ0W9R8</accession>
<name>A0ABZ0W9R8_9BACT</name>
<gene>
    <name evidence="10" type="ORF">U0035_04095</name>
</gene>
<keyword evidence="7 9" id="KW-1133">Transmembrane helix</keyword>
<keyword evidence="6 9" id="KW-0812">Transmembrane</keyword>
<evidence type="ECO:0000256" key="3">
    <source>
        <dbReference type="ARBA" id="ARBA00005985"/>
    </source>
</evidence>
<evidence type="ECO:0000256" key="2">
    <source>
        <dbReference type="ARBA" id="ARBA00004141"/>
    </source>
</evidence>
<dbReference type="Gene3D" id="1.20.120.1780">
    <property type="entry name" value="UbiA prenyltransferase"/>
    <property type="match status" value="1"/>
</dbReference>
<evidence type="ECO:0000256" key="6">
    <source>
        <dbReference type="ARBA" id="ARBA00022692"/>
    </source>
</evidence>
<feature type="transmembrane region" description="Helical" evidence="9">
    <location>
        <begin position="147"/>
        <end position="166"/>
    </location>
</feature>
<protein>
    <submittedName>
        <fullName evidence="10">UbiA-like polyprenyltransferase</fullName>
    </submittedName>
</protein>
<feature type="transmembrane region" description="Helical" evidence="9">
    <location>
        <begin position="101"/>
        <end position="119"/>
    </location>
</feature>
<dbReference type="Gene3D" id="1.10.357.140">
    <property type="entry name" value="UbiA prenyltransferase"/>
    <property type="match status" value="1"/>
</dbReference>
<comment type="similarity">
    <text evidence="3">Belongs to the UbiA prenyltransferase family.</text>
</comment>
<comment type="cofactor">
    <cofactor evidence="1">
        <name>Mg(2+)</name>
        <dbReference type="ChEBI" id="CHEBI:18420"/>
    </cofactor>
</comment>
<feature type="transmembrane region" description="Helical" evidence="9">
    <location>
        <begin position="7"/>
        <end position="31"/>
    </location>
</feature>
<evidence type="ECO:0000256" key="1">
    <source>
        <dbReference type="ARBA" id="ARBA00001946"/>
    </source>
</evidence>
<organism evidence="10 11">
    <name type="scientific">Niabella yanshanensis</name>
    <dbReference type="NCBI Taxonomy" id="577386"/>
    <lineage>
        <taxon>Bacteria</taxon>
        <taxon>Pseudomonadati</taxon>
        <taxon>Bacteroidota</taxon>
        <taxon>Chitinophagia</taxon>
        <taxon>Chitinophagales</taxon>
        <taxon>Chitinophagaceae</taxon>
        <taxon>Niabella</taxon>
    </lineage>
</organism>